<dbReference type="Pfam" id="PF13609">
    <property type="entry name" value="Porin_4"/>
    <property type="match status" value="1"/>
</dbReference>
<evidence type="ECO:0000256" key="6">
    <source>
        <dbReference type="ARBA" id="ARBA00022729"/>
    </source>
</evidence>
<feature type="domain" description="Porin" evidence="12">
    <location>
        <begin position="8"/>
        <end position="337"/>
    </location>
</feature>
<dbReference type="CDD" id="cd00342">
    <property type="entry name" value="gram_neg_porins"/>
    <property type="match status" value="1"/>
</dbReference>
<keyword evidence="5" id="KW-0812">Transmembrane</keyword>
<protein>
    <submittedName>
        <fullName evidence="13">Outer membrane protein (Porin)</fullName>
    </submittedName>
</protein>
<dbReference type="PRINTS" id="PR00184">
    <property type="entry name" value="NEISSPPORIN"/>
</dbReference>
<evidence type="ECO:0000256" key="2">
    <source>
        <dbReference type="ARBA" id="ARBA00011233"/>
    </source>
</evidence>
<dbReference type="InterPro" id="IPR050298">
    <property type="entry name" value="Gram-neg_bact_OMP"/>
</dbReference>
<keyword evidence="9" id="KW-0472">Membrane</keyword>
<evidence type="ECO:0000259" key="12">
    <source>
        <dbReference type="Pfam" id="PF13609"/>
    </source>
</evidence>
<dbReference type="GO" id="GO:0009279">
    <property type="term" value="C:cell outer membrane"/>
    <property type="evidence" value="ECO:0007669"/>
    <property type="project" value="UniProtKB-SubCell"/>
</dbReference>
<sequence>MKKTLVLAAVSATFATAASAQSSVTLYGVIDAGFTYVQNERTSVTDPDAHGPAYRMTGGNLQGSRWGMRGAEDLGGGMKAVFTLESGFDVMNGHNDVNNKLFNRQAFVGLSSDYGTLTMGRQYDSVVDYLGPLTATGSWGGTYFAHPGDNDNANNSIRMNNSVKYQSANYAGLSFSGLYAFSNQTDGFADNRAYSVGAGYQAGGLKLGAAYLQIQGSNLNSSGAVQDGPFAGNAAVSETQRTWGLGGSYEFGAATVGAVYTQSRYQFAYGDGSIRFNNYEVNARYNLTPALAVGAAYTYTQAVESTLNAANTSSHWNQFGLQADYALSKRTDIYAEGVMSAGGNGALIPTQVFGTNAPSSSRNQVVVTTGLRHRF</sequence>
<evidence type="ECO:0000256" key="1">
    <source>
        <dbReference type="ARBA" id="ARBA00004571"/>
    </source>
</evidence>
<dbReference type="InterPro" id="IPR001702">
    <property type="entry name" value="Porin_Gram-ve"/>
</dbReference>
<dbReference type="InterPro" id="IPR002299">
    <property type="entry name" value="Porin_Neis"/>
</dbReference>
<dbReference type="EMBL" id="FNRQ01000001">
    <property type="protein sequence ID" value="SEA09451.1"/>
    <property type="molecule type" value="Genomic_DNA"/>
</dbReference>
<dbReference type="PRINTS" id="PR00182">
    <property type="entry name" value="ECOLNEIPORIN"/>
</dbReference>
<keyword evidence="8" id="KW-0626">Porin</keyword>
<reference evidence="14" key="1">
    <citation type="submission" date="2016-10" db="EMBL/GenBank/DDBJ databases">
        <authorList>
            <person name="Varghese N."/>
            <person name="Submissions S."/>
        </authorList>
    </citation>
    <scope>NUCLEOTIDE SEQUENCE [LARGE SCALE GENOMIC DNA]</scope>
    <source>
        <strain evidence="14">LMG 24000</strain>
    </source>
</reference>
<organism evidence="13 14">
    <name type="scientific">Paraburkholderia sartisoli</name>
    <dbReference type="NCBI Taxonomy" id="83784"/>
    <lineage>
        <taxon>Bacteria</taxon>
        <taxon>Pseudomonadati</taxon>
        <taxon>Pseudomonadota</taxon>
        <taxon>Betaproteobacteria</taxon>
        <taxon>Burkholderiales</taxon>
        <taxon>Burkholderiaceae</taxon>
        <taxon>Paraburkholderia</taxon>
    </lineage>
</organism>
<keyword evidence="3" id="KW-0813">Transport</keyword>
<dbReference type="GO" id="GO:0046930">
    <property type="term" value="C:pore complex"/>
    <property type="evidence" value="ECO:0007669"/>
    <property type="project" value="UniProtKB-KW"/>
</dbReference>
<dbReference type="InterPro" id="IPR023614">
    <property type="entry name" value="Porin_dom_sf"/>
</dbReference>
<dbReference type="Gene3D" id="2.40.160.10">
    <property type="entry name" value="Porin"/>
    <property type="match status" value="1"/>
</dbReference>
<dbReference type="PANTHER" id="PTHR34501:SF9">
    <property type="entry name" value="MAJOR OUTER MEMBRANE PROTEIN P.IA"/>
    <property type="match status" value="1"/>
</dbReference>
<evidence type="ECO:0000256" key="5">
    <source>
        <dbReference type="ARBA" id="ARBA00022692"/>
    </source>
</evidence>
<evidence type="ECO:0000256" key="11">
    <source>
        <dbReference type="SAM" id="SignalP"/>
    </source>
</evidence>
<evidence type="ECO:0000256" key="10">
    <source>
        <dbReference type="ARBA" id="ARBA00023237"/>
    </source>
</evidence>
<proteinExistence type="predicted"/>
<feature type="signal peptide" evidence="11">
    <location>
        <begin position="1"/>
        <end position="20"/>
    </location>
</feature>
<comment type="subunit">
    <text evidence="2">Homotrimer.</text>
</comment>
<evidence type="ECO:0000256" key="4">
    <source>
        <dbReference type="ARBA" id="ARBA00022452"/>
    </source>
</evidence>
<dbReference type="RefSeq" id="WP_090527836.1">
    <property type="nucleotide sequence ID" value="NZ_FNRQ01000001.1"/>
</dbReference>
<dbReference type="GO" id="GO:0034220">
    <property type="term" value="P:monoatomic ion transmembrane transport"/>
    <property type="evidence" value="ECO:0007669"/>
    <property type="project" value="InterPro"/>
</dbReference>
<dbReference type="OrthoDB" id="8982743at2"/>
<dbReference type="Proteomes" id="UP000198638">
    <property type="component" value="Unassembled WGS sequence"/>
</dbReference>
<feature type="chain" id="PRO_5011765317" evidence="11">
    <location>
        <begin position="21"/>
        <end position="375"/>
    </location>
</feature>
<evidence type="ECO:0000256" key="8">
    <source>
        <dbReference type="ARBA" id="ARBA00023114"/>
    </source>
</evidence>
<name>A0A1H3YED7_9BURK</name>
<comment type="subcellular location">
    <subcellularLocation>
        <location evidence="1">Cell outer membrane</location>
        <topology evidence="1">Multi-pass membrane protein</topology>
    </subcellularLocation>
</comment>
<keyword evidence="10" id="KW-0998">Cell outer membrane</keyword>
<keyword evidence="6 11" id="KW-0732">Signal</keyword>
<evidence type="ECO:0000256" key="7">
    <source>
        <dbReference type="ARBA" id="ARBA00023065"/>
    </source>
</evidence>
<dbReference type="GO" id="GO:0015288">
    <property type="term" value="F:porin activity"/>
    <property type="evidence" value="ECO:0007669"/>
    <property type="project" value="UniProtKB-KW"/>
</dbReference>
<dbReference type="SUPFAM" id="SSF56935">
    <property type="entry name" value="Porins"/>
    <property type="match status" value="1"/>
</dbReference>
<keyword evidence="7" id="KW-0406">Ion transport</keyword>
<evidence type="ECO:0000313" key="13">
    <source>
        <dbReference type="EMBL" id="SEA09451.1"/>
    </source>
</evidence>
<keyword evidence="14" id="KW-1185">Reference proteome</keyword>
<dbReference type="AlphaFoldDB" id="A0A1H3YED7"/>
<dbReference type="PANTHER" id="PTHR34501">
    <property type="entry name" value="PROTEIN YDDL-RELATED"/>
    <property type="match status" value="1"/>
</dbReference>
<evidence type="ECO:0000256" key="9">
    <source>
        <dbReference type="ARBA" id="ARBA00023136"/>
    </source>
</evidence>
<evidence type="ECO:0000313" key="14">
    <source>
        <dbReference type="Proteomes" id="UP000198638"/>
    </source>
</evidence>
<evidence type="ECO:0000256" key="3">
    <source>
        <dbReference type="ARBA" id="ARBA00022448"/>
    </source>
</evidence>
<dbReference type="InterPro" id="IPR033900">
    <property type="entry name" value="Gram_neg_porin_domain"/>
</dbReference>
<gene>
    <name evidence="13" type="ORF">SAMN05192564_101254</name>
</gene>
<dbReference type="STRING" id="83784.SAMN05192564_101254"/>
<accession>A0A1H3YED7</accession>
<keyword evidence="4" id="KW-1134">Transmembrane beta strand</keyword>